<dbReference type="InterPro" id="IPR013988">
    <property type="entry name" value="YjdM_C"/>
</dbReference>
<dbReference type="Gene3D" id="2.30.30.40">
    <property type="entry name" value="SH3 Domains"/>
    <property type="match status" value="1"/>
</dbReference>
<reference evidence="4 5" key="1">
    <citation type="journal article" date="2018" name="Microbiol. Resour. Announc.">
        <title>Complete Genome Sequence of Acidithiobacillus ferridurans JCM 18981.</title>
        <authorList>
            <person name="Miyauchi T."/>
            <person name="Kouzuma A."/>
            <person name="Abe T."/>
            <person name="Watanabe K."/>
        </authorList>
    </citation>
    <scope>NUCLEOTIDE SEQUENCE [LARGE SCALE GENOMIC DNA]</scope>
    <source>
        <strain evidence="5">ATCC 33020 / DSM 29468 / JCM 18981 / 11Fe</strain>
    </source>
</reference>
<dbReference type="InterPro" id="IPR013987">
    <property type="entry name" value="YjdM_N"/>
</dbReference>
<dbReference type="InterPro" id="IPR004624">
    <property type="entry name" value="YjdM"/>
</dbReference>
<accession>A0A2Z6IJ87</accession>
<dbReference type="Proteomes" id="UP000280188">
    <property type="component" value="Chromosome"/>
</dbReference>
<protein>
    <recommendedName>
        <fullName evidence="6">Alkylphosphonate utilization operon protein PhnA</fullName>
    </recommendedName>
</protein>
<dbReference type="Pfam" id="PF08274">
    <property type="entry name" value="Zn_Ribbon_YjdM"/>
    <property type="match status" value="1"/>
</dbReference>
<feature type="domain" description="Protein YjdM C-terminal" evidence="2">
    <location>
        <begin position="100"/>
        <end position="165"/>
    </location>
</feature>
<dbReference type="PANTHER" id="PTHR30305">
    <property type="entry name" value="PROTEIN YJDM-RELATED"/>
    <property type="match status" value="1"/>
</dbReference>
<dbReference type="PANTHER" id="PTHR30305:SF3">
    <property type="entry name" value="PROTEIN YJDM"/>
    <property type="match status" value="1"/>
</dbReference>
<dbReference type="SUPFAM" id="SSF82057">
    <property type="entry name" value="Prokaryotic SH3-related domain"/>
    <property type="match status" value="1"/>
</dbReference>
<dbReference type="AlphaFoldDB" id="A0A2Z6IJ87"/>
<dbReference type="SUPFAM" id="SSF57783">
    <property type="entry name" value="Zinc beta-ribbon"/>
    <property type="match status" value="1"/>
</dbReference>
<name>A0A2Z6IJ87_ACIFI</name>
<dbReference type="Gene3D" id="2.20.25.10">
    <property type="match status" value="1"/>
</dbReference>
<dbReference type="KEGG" id="afj:AFERRID_02930"/>
<keyword evidence="5" id="KW-1185">Reference proteome</keyword>
<evidence type="ECO:0008006" key="6">
    <source>
        <dbReference type="Google" id="ProtNLM"/>
    </source>
</evidence>
<organism evidence="4 5">
    <name type="scientific">Acidithiobacillus ferridurans</name>
    <dbReference type="NCBI Taxonomy" id="1232575"/>
    <lineage>
        <taxon>Bacteria</taxon>
        <taxon>Pseudomonadati</taxon>
        <taxon>Pseudomonadota</taxon>
        <taxon>Acidithiobacillia</taxon>
        <taxon>Acidithiobacillales</taxon>
        <taxon>Acidithiobacillaceae</taxon>
        <taxon>Acidithiobacillus</taxon>
    </lineage>
</organism>
<evidence type="ECO:0000256" key="1">
    <source>
        <dbReference type="ARBA" id="ARBA00009248"/>
    </source>
</evidence>
<feature type="domain" description="Protein YjdM N-terminal" evidence="3">
    <location>
        <begin position="58"/>
        <end position="86"/>
    </location>
</feature>
<dbReference type="EMBL" id="AP018795">
    <property type="protein sequence ID" value="BBF64075.1"/>
    <property type="molecule type" value="Genomic_DNA"/>
</dbReference>
<evidence type="ECO:0000259" key="2">
    <source>
        <dbReference type="Pfam" id="PF03831"/>
    </source>
</evidence>
<sequence length="167" mass="18351">MCTCITRICERSDDQVIAVEADLFGNGMVVAYMGHPYLVRKMLFLPITTKEGLSMGSIPSCQKCGSNYVYEDGNLYICPECAQEWPKENHLEKIDSLRASDANGHAINDGDTVVVVKDLKIKGSSSIIKVGTKIKNVRIVDGDHNIDCKVDGVGAIQLKSEFLRKTP</sequence>
<proteinExistence type="inferred from homology"/>
<evidence type="ECO:0000259" key="3">
    <source>
        <dbReference type="Pfam" id="PF08274"/>
    </source>
</evidence>
<gene>
    <name evidence="4" type="ORF">AFERRID_02930</name>
</gene>
<dbReference type="NCBIfam" id="TIGR00686">
    <property type="entry name" value="phnA"/>
    <property type="match status" value="1"/>
</dbReference>
<comment type="similarity">
    <text evidence="1">Belongs to the YjdM family.</text>
</comment>
<dbReference type="Pfam" id="PF03831">
    <property type="entry name" value="YjdM"/>
    <property type="match status" value="1"/>
</dbReference>
<evidence type="ECO:0000313" key="4">
    <source>
        <dbReference type="EMBL" id="BBF64075.1"/>
    </source>
</evidence>
<evidence type="ECO:0000313" key="5">
    <source>
        <dbReference type="Proteomes" id="UP000280188"/>
    </source>
</evidence>